<dbReference type="RefSeq" id="WP_253060500.1">
    <property type="nucleotide sequence ID" value="NZ_JAMXWM010000005.1"/>
</dbReference>
<dbReference type="Gene3D" id="3.40.50.360">
    <property type="match status" value="1"/>
</dbReference>
<feature type="transmembrane region" description="Helical" evidence="1">
    <location>
        <begin position="173"/>
        <end position="194"/>
    </location>
</feature>
<keyword evidence="1" id="KW-1133">Transmembrane helix</keyword>
<keyword evidence="1" id="KW-0812">Transmembrane</keyword>
<dbReference type="EMBL" id="JBHUMQ010000017">
    <property type="protein sequence ID" value="MFD2693540.1"/>
    <property type="molecule type" value="Genomic_DNA"/>
</dbReference>
<dbReference type="InterPro" id="IPR029039">
    <property type="entry name" value="Flavoprotein-like_sf"/>
</dbReference>
<evidence type="ECO:0000313" key="4">
    <source>
        <dbReference type="Proteomes" id="UP001597399"/>
    </source>
</evidence>
<protein>
    <submittedName>
        <fullName evidence="3">Flavodoxin family protein</fullName>
    </submittedName>
</protein>
<gene>
    <name evidence="3" type="ORF">ACFSUE_07855</name>
</gene>
<reference evidence="4" key="1">
    <citation type="journal article" date="2019" name="Int. J. Syst. Evol. Microbiol.">
        <title>The Global Catalogue of Microorganisms (GCM) 10K type strain sequencing project: providing services to taxonomists for standard genome sequencing and annotation.</title>
        <authorList>
            <consortium name="The Broad Institute Genomics Platform"/>
            <consortium name="The Broad Institute Genome Sequencing Center for Infectious Disease"/>
            <person name="Wu L."/>
            <person name="Ma J."/>
        </authorList>
    </citation>
    <scope>NUCLEOTIDE SEQUENCE [LARGE SCALE GENOMIC DNA]</scope>
    <source>
        <strain evidence="4">TISTR 2466</strain>
    </source>
</reference>
<dbReference type="Pfam" id="PF03358">
    <property type="entry name" value="FMN_red"/>
    <property type="match status" value="1"/>
</dbReference>
<sequence length="235" mass="26312">MLTAVLEGAKEQGCIIQCIDLNTDTLDQIKFGGDDELVAALREAECLVLASPTYWGNVSGSMKLFLDNLRSELVHYSSKGDLLPGSYQGKGYVLITSCTAKKWTNRLSGITDQTFKAMDLPLSTAGMHRLFEAVCADTYGVHTLPPAKYEACKKIGAQIPKQMQRGGFTLKRYIQLFFMLAVTILIVMGIQQGLSALHIIQLHQFWINYLSFVVLSYLFLSIMLRYFAVLKHRRS</sequence>
<feature type="domain" description="NADPH-dependent FMN reductase-like" evidence="2">
    <location>
        <begin position="2"/>
        <end position="71"/>
    </location>
</feature>
<organism evidence="3 4">
    <name type="scientific">Sporolactobacillus shoreicorticis</name>
    <dbReference type="NCBI Taxonomy" id="1923877"/>
    <lineage>
        <taxon>Bacteria</taxon>
        <taxon>Bacillati</taxon>
        <taxon>Bacillota</taxon>
        <taxon>Bacilli</taxon>
        <taxon>Bacillales</taxon>
        <taxon>Sporolactobacillaceae</taxon>
        <taxon>Sporolactobacillus</taxon>
    </lineage>
</organism>
<name>A0ABW5S211_9BACL</name>
<evidence type="ECO:0000313" key="3">
    <source>
        <dbReference type="EMBL" id="MFD2693540.1"/>
    </source>
</evidence>
<feature type="transmembrane region" description="Helical" evidence="1">
    <location>
        <begin position="206"/>
        <end position="228"/>
    </location>
</feature>
<evidence type="ECO:0000256" key="1">
    <source>
        <dbReference type="SAM" id="Phobius"/>
    </source>
</evidence>
<dbReference type="InterPro" id="IPR005025">
    <property type="entry name" value="FMN_Rdtase-like_dom"/>
</dbReference>
<keyword evidence="4" id="KW-1185">Reference proteome</keyword>
<evidence type="ECO:0000259" key="2">
    <source>
        <dbReference type="Pfam" id="PF03358"/>
    </source>
</evidence>
<dbReference type="Proteomes" id="UP001597399">
    <property type="component" value="Unassembled WGS sequence"/>
</dbReference>
<dbReference type="SUPFAM" id="SSF52218">
    <property type="entry name" value="Flavoproteins"/>
    <property type="match status" value="1"/>
</dbReference>
<proteinExistence type="predicted"/>
<comment type="caution">
    <text evidence="3">The sequence shown here is derived from an EMBL/GenBank/DDBJ whole genome shotgun (WGS) entry which is preliminary data.</text>
</comment>
<accession>A0ABW5S211</accession>
<keyword evidence="1" id="KW-0472">Membrane</keyword>